<feature type="compositionally biased region" description="Low complexity" evidence="1">
    <location>
        <begin position="409"/>
        <end position="427"/>
    </location>
</feature>
<evidence type="ECO:0000313" key="2">
    <source>
        <dbReference type="EMBL" id="RTG90099.1"/>
    </source>
</evidence>
<evidence type="ECO:0008006" key="4">
    <source>
        <dbReference type="Google" id="ProtNLM"/>
    </source>
</evidence>
<feature type="region of interest" description="Disordered" evidence="1">
    <location>
        <begin position="362"/>
        <end position="382"/>
    </location>
</feature>
<feature type="compositionally biased region" description="Polar residues" evidence="1">
    <location>
        <begin position="58"/>
        <end position="67"/>
    </location>
</feature>
<accession>A0A430QQX8</accession>
<feature type="compositionally biased region" description="Low complexity" evidence="1">
    <location>
        <begin position="892"/>
        <end position="901"/>
    </location>
</feature>
<protein>
    <recommendedName>
        <fullName evidence="4">Ras guanine nucleotide exchange factor</fullName>
    </recommendedName>
</protein>
<reference evidence="2 3" key="1">
    <citation type="journal article" date="2019" name="PLoS Pathog.">
        <title>Genome sequence of the bovine parasite Schistosoma bovis Tanzania.</title>
        <authorList>
            <person name="Oey H."/>
            <person name="Zakrzewski M."/>
            <person name="Gobert G."/>
            <person name="Gravermann K."/>
            <person name="Stoye J."/>
            <person name="Jones M."/>
            <person name="Mcmanus D."/>
            <person name="Krause L."/>
        </authorList>
    </citation>
    <scope>NUCLEOTIDE SEQUENCE [LARGE SCALE GENOMIC DNA]</scope>
    <source>
        <strain evidence="2 3">TAN1997</strain>
    </source>
</reference>
<feature type="region of interest" description="Disordered" evidence="1">
    <location>
        <begin position="525"/>
        <end position="599"/>
    </location>
</feature>
<gene>
    <name evidence="2" type="ORF">DC041_0010360</name>
</gene>
<dbReference type="Proteomes" id="UP000290809">
    <property type="component" value="Unassembled WGS sequence"/>
</dbReference>
<feature type="region of interest" description="Disordered" evidence="1">
    <location>
        <begin position="639"/>
        <end position="687"/>
    </location>
</feature>
<name>A0A430QQX8_SCHBO</name>
<feature type="region of interest" description="Disordered" evidence="1">
    <location>
        <begin position="871"/>
        <end position="909"/>
    </location>
</feature>
<proteinExistence type="predicted"/>
<comment type="caution">
    <text evidence="2">The sequence shown here is derived from an EMBL/GenBank/DDBJ whole genome shotgun (WGS) entry which is preliminary data.</text>
</comment>
<dbReference type="EMBL" id="QMKO01001462">
    <property type="protein sequence ID" value="RTG90099.1"/>
    <property type="molecule type" value="Genomic_DNA"/>
</dbReference>
<evidence type="ECO:0000313" key="3">
    <source>
        <dbReference type="Proteomes" id="UP000290809"/>
    </source>
</evidence>
<keyword evidence="3" id="KW-1185">Reference proteome</keyword>
<organism evidence="2 3">
    <name type="scientific">Schistosoma bovis</name>
    <name type="common">Blood fluke</name>
    <dbReference type="NCBI Taxonomy" id="6184"/>
    <lineage>
        <taxon>Eukaryota</taxon>
        <taxon>Metazoa</taxon>
        <taxon>Spiralia</taxon>
        <taxon>Lophotrochozoa</taxon>
        <taxon>Platyhelminthes</taxon>
        <taxon>Trematoda</taxon>
        <taxon>Digenea</taxon>
        <taxon>Strigeidida</taxon>
        <taxon>Schistosomatoidea</taxon>
        <taxon>Schistosomatidae</taxon>
        <taxon>Schistosoma</taxon>
    </lineage>
</organism>
<sequence length="1238" mass="137047">MSVDVITPQLRQKVLDQLREVTSTRKLPKSPEEIENLMLEKSRGVKKTYLNLLSKVINSSSTSSGTPANVHVPPNDPNIQMQSVGSNFQLSGQQPQQLMNTQIISLPRSGPTTIQSHPQILQVMSQNMSNNINNIQINHNRPRYTISSHPIQPQYQSYSQKGIIQQDGTILGASSTHCIPVSTIPNRVFLPSGVAVTQSGQIIQCTTGSGQQPVLIFQQPQSQNTSQITSLSSADQSLSRQSIINSQTMGSSTSIKPSCQQDGIYVATSSPNAVLIRTSSSGCLTVINPSGTTSELSHINSGQHSLHGANDNSSLSISSTTVSKPVLTVIPNPTGTQTKIIRPSLAQSPKVGLIPNSQLQTRTSVPVTQQYQPRPTIQSNPTPVISKVQSFAQGEVLQISDKDNKVPETSTTSNTTTTTTTTSTTSNKKGGEVKSSEVQAQIVSGLTDIANRYLSTVKHAIQLASKRPEAAGCVRKYIKLKDILEHPEANLNVLSFAQLPLIEKLLHEIERNPMHLVEEHLQRQAKANAAISSHGTSSSSSSSTNTSKISTIGHMQSQKQDSQQQQSQQSQQISRHHLNQQSSQSHSVPASNQQKHSTVISQQSLNHFQVPTTNLNTLLSQPFDAPSPTGVVDIQQQGIQPRPPTHFSPAGINPTISSTQSSDISTKTSTAVSGSVVEHGRLTHPNRVTTSASLLGSSTQNNTEPTGFYASLQLLATEFERMSDRMSQDQAYSRRISRAIHEISLETKSFRESIGFCLPQDTDQFVGHNNKCTLTTVDDYSNKTNLLITTSNLTGNNDNNDTVLNSLKRKHSCDDDDSNNISQPNTTGLNSFVKSNEQIDEPIINNTVSLSPSSSSVNEYEPKAKRVCVSSVSGNEKNEKSNSHIQHPASINTTTSSNSNSDELQTPTLLTDKDGAGIFLPTLSSPLSSSVIKTEHQGLNGSSEKLFLQTNIVYNPESDPLEQFPTDQLNRLNPKILIEITKLQALNIQVEGNSHPPCIDDMESYATCLDAGEWNTSCHLKLTYLDKARYLPCELPEFYIRLTPDYLQTGQLNWYYLPKLKFLSSLNNPNKDNVNHLENSERYLNLYYDELNKQFDRMKQLTDHRKSLVKIGKTWARYLPCELPEFYIRLTPDYLQTGQLNWYYLPKLKFLSSLNNPNKDNVNHLENSERYLNLYYDELNKQFDRMKQLTDHRKSLVKIGKTWTSVICASMARFYKFDHNLLIITTIKSTQQNSQLVY</sequence>
<feature type="region of interest" description="Disordered" evidence="1">
    <location>
        <begin position="58"/>
        <end position="78"/>
    </location>
</feature>
<feature type="compositionally biased region" description="Polar residues" evidence="1">
    <location>
        <begin position="588"/>
        <end position="599"/>
    </location>
</feature>
<feature type="compositionally biased region" description="Low complexity" evidence="1">
    <location>
        <begin position="655"/>
        <end position="670"/>
    </location>
</feature>
<evidence type="ECO:0000256" key="1">
    <source>
        <dbReference type="SAM" id="MobiDB-lite"/>
    </source>
</evidence>
<dbReference type="AlphaFoldDB" id="A0A430QQX8"/>
<feature type="region of interest" description="Disordered" evidence="1">
    <location>
        <begin position="401"/>
        <end position="432"/>
    </location>
</feature>
<feature type="compositionally biased region" description="Low complexity" evidence="1">
    <location>
        <begin position="531"/>
        <end position="587"/>
    </location>
</feature>